<feature type="transmembrane region" description="Helical" evidence="9">
    <location>
        <begin position="415"/>
        <end position="434"/>
    </location>
</feature>
<evidence type="ECO:0000256" key="1">
    <source>
        <dbReference type="ARBA" id="ARBA00004141"/>
    </source>
</evidence>
<keyword evidence="6 9" id="KW-0472">Membrane</keyword>
<evidence type="ECO:0000256" key="7">
    <source>
        <dbReference type="ARBA" id="ARBA00023177"/>
    </source>
</evidence>
<evidence type="ECO:0000313" key="11">
    <source>
        <dbReference type="EMBL" id="CEQ40788.1"/>
    </source>
</evidence>
<dbReference type="InterPro" id="IPR024041">
    <property type="entry name" value="NH4_transpt_AmtB-like_dom"/>
</dbReference>
<keyword evidence="12" id="KW-1185">Reference proteome</keyword>
<keyword evidence="7" id="KW-0924">Ammonia transport</keyword>
<dbReference type="InterPro" id="IPR001905">
    <property type="entry name" value="Ammonium_transpt"/>
</dbReference>
<feature type="domain" description="Ammonium transporter AmtB-like" evidence="10">
    <location>
        <begin position="385"/>
        <end position="513"/>
    </location>
</feature>
<feature type="transmembrane region" description="Helical" evidence="9">
    <location>
        <begin position="139"/>
        <end position="159"/>
    </location>
</feature>
<feature type="region of interest" description="Disordered" evidence="8">
    <location>
        <begin position="542"/>
        <end position="605"/>
    </location>
</feature>
<feature type="compositionally biased region" description="Polar residues" evidence="8">
    <location>
        <begin position="596"/>
        <end position="605"/>
    </location>
</feature>
<feature type="transmembrane region" description="Helical" evidence="9">
    <location>
        <begin position="303"/>
        <end position="324"/>
    </location>
</feature>
<feature type="transmembrane region" description="Helical" evidence="9">
    <location>
        <begin position="81"/>
        <end position="101"/>
    </location>
</feature>
<proteinExistence type="inferred from homology"/>
<feature type="domain" description="Ammonium transporter AmtB-like" evidence="10">
    <location>
        <begin position="285"/>
        <end position="356"/>
    </location>
</feature>
<dbReference type="OrthoDB" id="534912at2759"/>
<evidence type="ECO:0000313" key="12">
    <source>
        <dbReference type="Proteomes" id="UP000243876"/>
    </source>
</evidence>
<dbReference type="GO" id="GO:0005886">
    <property type="term" value="C:plasma membrane"/>
    <property type="evidence" value="ECO:0007669"/>
    <property type="project" value="TreeGrafter"/>
</dbReference>
<dbReference type="EMBL" id="CENE01000009">
    <property type="protein sequence ID" value="CEQ40788.1"/>
    <property type="molecule type" value="Genomic_DNA"/>
</dbReference>
<evidence type="ECO:0000256" key="6">
    <source>
        <dbReference type="ARBA" id="ARBA00023136"/>
    </source>
</evidence>
<dbReference type="InterPro" id="IPR018047">
    <property type="entry name" value="Ammonium_transpt_CS"/>
</dbReference>
<dbReference type="GO" id="GO:0008519">
    <property type="term" value="F:ammonium channel activity"/>
    <property type="evidence" value="ECO:0007669"/>
    <property type="project" value="InterPro"/>
</dbReference>
<dbReference type="AlphaFoldDB" id="A0A0D6EM42"/>
<dbReference type="InterPro" id="IPR029020">
    <property type="entry name" value="Ammonium/urea_transptr"/>
</dbReference>
<evidence type="ECO:0000256" key="3">
    <source>
        <dbReference type="ARBA" id="ARBA00022448"/>
    </source>
</evidence>
<dbReference type="SUPFAM" id="SSF111352">
    <property type="entry name" value="Ammonium transporter"/>
    <property type="match status" value="3"/>
</dbReference>
<comment type="similarity">
    <text evidence="2">Belongs to the ammonia transporter channel (TC 1.A.11.2) family.</text>
</comment>
<evidence type="ECO:0000259" key="10">
    <source>
        <dbReference type="Pfam" id="PF00909"/>
    </source>
</evidence>
<evidence type="ECO:0000256" key="2">
    <source>
        <dbReference type="ARBA" id="ARBA00005887"/>
    </source>
</evidence>
<keyword evidence="4 9" id="KW-0812">Transmembrane</keyword>
<dbReference type="Proteomes" id="UP000243876">
    <property type="component" value="Unassembled WGS sequence"/>
</dbReference>
<dbReference type="Gene3D" id="1.10.3430.10">
    <property type="entry name" value="Ammonium transporter AmtB like domains"/>
    <property type="match status" value="3"/>
</dbReference>
<evidence type="ECO:0000256" key="8">
    <source>
        <dbReference type="SAM" id="MobiDB-lite"/>
    </source>
</evidence>
<dbReference type="PANTHER" id="PTHR43029">
    <property type="entry name" value="AMMONIUM TRANSPORTER MEP2"/>
    <property type="match status" value="1"/>
</dbReference>
<feature type="transmembrane region" description="Helical" evidence="9">
    <location>
        <begin position="166"/>
        <end position="189"/>
    </location>
</feature>
<organism evidence="11 12">
    <name type="scientific">Sporidiobolus salmonicolor</name>
    <name type="common">Yeast-like fungus</name>
    <name type="synonym">Sporobolomyces salmonicolor</name>
    <dbReference type="NCBI Taxonomy" id="5005"/>
    <lineage>
        <taxon>Eukaryota</taxon>
        <taxon>Fungi</taxon>
        <taxon>Dikarya</taxon>
        <taxon>Basidiomycota</taxon>
        <taxon>Pucciniomycotina</taxon>
        <taxon>Microbotryomycetes</taxon>
        <taxon>Sporidiobolales</taxon>
        <taxon>Sporidiobolaceae</taxon>
        <taxon>Sporobolomyces</taxon>
    </lineage>
</organism>
<dbReference type="PROSITE" id="PS01219">
    <property type="entry name" value="AMMONIUM_TRANSP"/>
    <property type="match status" value="1"/>
</dbReference>
<feature type="compositionally biased region" description="Gly residues" evidence="8">
    <location>
        <begin position="569"/>
        <end position="579"/>
    </location>
</feature>
<feature type="transmembrane region" description="Helical" evidence="9">
    <location>
        <begin position="235"/>
        <end position="254"/>
    </location>
</feature>
<feature type="transmembrane region" description="Helical" evidence="9">
    <location>
        <begin position="48"/>
        <end position="69"/>
    </location>
</feature>
<feature type="domain" description="Ammonium transporter AmtB-like" evidence="10">
    <location>
        <begin position="49"/>
        <end position="253"/>
    </location>
</feature>
<comment type="subcellular location">
    <subcellularLocation>
        <location evidence="1">Membrane</location>
        <topology evidence="1">Multi-pass membrane protein</topology>
    </subcellularLocation>
</comment>
<accession>A0A0D6EM42</accession>
<reference evidence="12" key="1">
    <citation type="submission" date="2015-02" db="EMBL/GenBank/DDBJ databases">
        <authorList>
            <person name="Gon?alves P."/>
        </authorList>
    </citation>
    <scope>NUCLEOTIDE SEQUENCE [LARGE SCALE GENOMIC DNA]</scope>
</reference>
<feature type="transmembrane region" description="Helical" evidence="9">
    <location>
        <begin position="463"/>
        <end position="484"/>
    </location>
</feature>
<evidence type="ECO:0000256" key="9">
    <source>
        <dbReference type="SAM" id="Phobius"/>
    </source>
</evidence>
<dbReference type="PANTHER" id="PTHR43029:SF1">
    <property type="entry name" value="AMMONIUM TRANSPORTER AMTB-LIKE DOMAIN-CONTAINING PROTEIN"/>
    <property type="match status" value="1"/>
</dbReference>
<protein>
    <submittedName>
        <fullName evidence="11">SPOSA6832_02436-mRNA-1:cds</fullName>
    </submittedName>
</protein>
<feature type="compositionally biased region" description="Basic and acidic residues" evidence="8">
    <location>
        <begin position="585"/>
        <end position="595"/>
    </location>
</feature>
<sequence length="605" mass="65246">MVNITYGALVASSQDVAAGESYSIQSGGTDMIVTLPEGGVASYDPGDIAWLLTCTALVWLMIPGVGYLYSGLVRRKNALAVLFLTMLAVAIISFQFFFWGYSLTFSPTGGPFLGDLHFFVLKHVYESPVPQANNKVPQVVYMIYQNMFASLVPAVFIGAAAERGRILPACIFFFCWSTVVYDVIAHWVWSPNGWAFKWGVLDYAGGGPIEICSGVTGLVYSIFLGKRRGFGTHILSFKPHNVSFVIQGTIFLYARHPLDPPLPSSSSRDLSFMPPLTPRLVLHSWVGWIGFNGGSTFAANIKAAIAIVNTNLAAGFGGLAWMLLDWRLERKWSAVGYCTGAICGLVAITPAAGFVGYGCVENLELSFPRRPFPSRLLTFPVSYRPSIFIGVIASCFSNALTTLKGFFAFDDAMDIYACHGVAGIVGLVFTGVFAQAEIAITDGYTVIDGGWLDGHYVQVGKQLAYICAVWGWTFVVSYLLMFLINLIPGCKFRVDEEGEIIGVDEVELGEFAYDFVHIRREVDSSQGLPRIATSHVKPASVHSYPLGHVGEGPSDEPPSNTREAVNGGALHGDGAVSGHGHGHGHGSEGEMKEKTSAGTISSSSQ</sequence>
<gene>
    <name evidence="11" type="primary">SPOSA6832_02436</name>
</gene>
<feature type="transmembrane region" description="Helical" evidence="9">
    <location>
        <begin position="201"/>
        <end position="223"/>
    </location>
</feature>
<dbReference type="Pfam" id="PF00909">
    <property type="entry name" value="Ammonium_transp"/>
    <property type="match status" value="3"/>
</dbReference>
<name>A0A0D6EM42_SPOSA</name>
<keyword evidence="5 9" id="KW-1133">Transmembrane helix</keyword>
<evidence type="ECO:0000256" key="5">
    <source>
        <dbReference type="ARBA" id="ARBA00022989"/>
    </source>
</evidence>
<keyword evidence="3" id="KW-0813">Transport</keyword>
<evidence type="ECO:0000256" key="4">
    <source>
        <dbReference type="ARBA" id="ARBA00022692"/>
    </source>
</evidence>
<feature type="transmembrane region" description="Helical" evidence="9">
    <location>
        <begin position="383"/>
        <end position="403"/>
    </location>
</feature>
<feature type="transmembrane region" description="Helical" evidence="9">
    <location>
        <begin position="336"/>
        <end position="357"/>
    </location>
</feature>